<name>A0A7S9STH6_9CAUD</name>
<protein>
    <submittedName>
        <fullName evidence="1">Uncharacterized protein</fullName>
    </submittedName>
</protein>
<proteinExistence type="predicted"/>
<keyword evidence="2" id="KW-1185">Reference proteome</keyword>
<evidence type="ECO:0000313" key="2">
    <source>
        <dbReference type="Proteomes" id="UP000594665"/>
    </source>
</evidence>
<accession>A0A7S9STH6</accession>
<reference evidence="1 2" key="1">
    <citation type="submission" date="2020-06" db="EMBL/GenBank/DDBJ databases">
        <title>Morphologic and genomic characterization of Proteus mirabilis lytic bacteriophage PmP19.</title>
        <authorList>
            <person name="Han S."/>
        </authorList>
    </citation>
    <scope>NUCLEOTIDE SEQUENCE [LARGE SCALE GENOMIC DNA]</scope>
</reference>
<sequence length="48" mass="5628">MFDNRFRVGKDAAGYYVKDEWTNLVIYTGTEAECSAFFEWLRTGIRLS</sequence>
<dbReference type="EMBL" id="MT680615">
    <property type="protein sequence ID" value="QPI15950.1"/>
    <property type="molecule type" value="Genomic_DNA"/>
</dbReference>
<gene>
    <name evidence="1" type="ORF">PmP19_44</name>
</gene>
<dbReference type="Proteomes" id="UP000594665">
    <property type="component" value="Segment"/>
</dbReference>
<evidence type="ECO:0000313" key="1">
    <source>
        <dbReference type="EMBL" id="QPI15950.1"/>
    </source>
</evidence>
<organism evidence="1 2">
    <name type="scientific">Proteus phage PmP19</name>
    <dbReference type="NCBI Taxonomy" id="2759188"/>
    <lineage>
        <taxon>Viruses</taxon>
        <taxon>Duplodnaviria</taxon>
        <taxon>Heunggongvirae</taxon>
        <taxon>Uroviricota</taxon>
        <taxon>Caudoviricetes</taxon>
        <taxon>Autographivirales</taxon>
        <taxon>Autosignataviridae</taxon>
        <taxon>Molineuxvirinae</taxon>
        <taxon>Gansuvirus</taxon>
        <taxon>Gansuvirus PmP19</taxon>
    </lineage>
</organism>